<dbReference type="RefSeq" id="WP_160884851.1">
    <property type="nucleotide sequence ID" value="NZ_WURB01000007.1"/>
</dbReference>
<evidence type="ECO:0000313" key="1">
    <source>
        <dbReference type="EMBL" id="MXQ12273.1"/>
    </source>
</evidence>
<dbReference type="AlphaFoldDB" id="A0A7X3SPI7"/>
<name>A0A7X3SPI7_9HYPH</name>
<reference evidence="1 2" key="2">
    <citation type="submission" date="2020-01" db="EMBL/GenBank/DDBJ databases">
        <title>Microvirga sp. nov., an arsenate reduction bacterium isolated from Tibet hotspring sediments.</title>
        <authorList>
            <person name="Xian W.-D."/>
            <person name="Li W.-J."/>
        </authorList>
    </citation>
    <scope>NUCLEOTIDE SEQUENCE [LARGE SCALE GENOMIC DNA]</scope>
    <source>
        <strain evidence="1 2">KCTC 23863</strain>
    </source>
</reference>
<organism evidence="1 2">
    <name type="scientific">Microvirga makkahensis</name>
    <dbReference type="NCBI Taxonomy" id="1128670"/>
    <lineage>
        <taxon>Bacteria</taxon>
        <taxon>Pseudomonadati</taxon>
        <taxon>Pseudomonadota</taxon>
        <taxon>Alphaproteobacteria</taxon>
        <taxon>Hyphomicrobiales</taxon>
        <taxon>Methylobacteriaceae</taxon>
        <taxon>Microvirga</taxon>
    </lineage>
</organism>
<keyword evidence="2" id="KW-1185">Reference proteome</keyword>
<dbReference type="EMBL" id="WURB01000007">
    <property type="protein sequence ID" value="MXQ12273.1"/>
    <property type="molecule type" value="Genomic_DNA"/>
</dbReference>
<comment type="caution">
    <text evidence="1">The sequence shown here is derived from an EMBL/GenBank/DDBJ whole genome shotgun (WGS) entry which is preliminary data.</text>
</comment>
<accession>A0A7X3SPI7</accession>
<dbReference type="Proteomes" id="UP000436483">
    <property type="component" value="Unassembled WGS sequence"/>
</dbReference>
<protein>
    <submittedName>
        <fullName evidence="1">Uncharacterized protein</fullName>
    </submittedName>
</protein>
<proteinExistence type="predicted"/>
<sequence length="50" mass="5468">MLQVVFLVDWYNATGEDLFAVDRFPSLGNDAPPATAEGQVLSMATCQCKF</sequence>
<reference evidence="1 2" key="1">
    <citation type="submission" date="2019-12" db="EMBL/GenBank/DDBJ databases">
        <authorList>
            <person name="Yuan C.-G."/>
        </authorList>
    </citation>
    <scope>NUCLEOTIDE SEQUENCE [LARGE SCALE GENOMIC DNA]</scope>
    <source>
        <strain evidence="1 2">KCTC 23863</strain>
    </source>
</reference>
<evidence type="ECO:0000313" key="2">
    <source>
        <dbReference type="Proteomes" id="UP000436483"/>
    </source>
</evidence>
<gene>
    <name evidence="1" type="ORF">GR328_12525</name>
</gene>
<dbReference type="OrthoDB" id="9762009at2"/>